<evidence type="ECO:0000256" key="2">
    <source>
        <dbReference type="ARBA" id="ARBA00022741"/>
    </source>
</evidence>
<evidence type="ECO:0000256" key="6">
    <source>
        <dbReference type="ARBA" id="ARBA00023172"/>
    </source>
</evidence>
<dbReference type="InterPro" id="IPR000330">
    <property type="entry name" value="SNF2_N"/>
</dbReference>
<dbReference type="Gene3D" id="3.40.50.300">
    <property type="entry name" value="P-loop containing nucleotide triphosphate hydrolases"/>
    <property type="match status" value="2"/>
</dbReference>
<evidence type="ECO:0000259" key="8">
    <source>
        <dbReference type="PROSITE" id="PS51192"/>
    </source>
</evidence>
<evidence type="ECO:0008006" key="11">
    <source>
        <dbReference type="Google" id="ProtNLM"/>
    </source>
</evidence>
<name>B9FDS6_ORYSJ</name>
<evidence type="ECO:0000313" key="10">
    <source>
        <dbReference type="EMBL" id="EEE61977.1"/>
    </source>
</evidence>
<feature type="domain" description="Helicase C-terminal" evidence="9">
    <location>
        <begin position="645"/>
        <end position="801"/>
    </location>
</feature>
<feature type="compositionally biased region" description="Pro residues" evidence="7">
    <location>
        <begin position="18"/>
        <end position="27"/>
    </location>
</feature>
<dbReference type="FunFam" id="3.40.50.10810:FF:000055">
    <property type="entry name" value="Protein CHROMATIN REMODELING 24"/>
    <property type="match status" value="1"/>
</dbReference>
<dbReference type="InterPro" id="IPR049730">
    <property type="entry name" value="SNF2/RAD54-like_C"/>
</dbReference>
<dbReference type="InterPro" id="IPR038718">
    <property type="entry name" value="SNF2-like_sf"/>
</dbReference>
<evidence type="ECO:0000256" key="3">
    <source>
        <dbReference type="ARBA" id="ARBA00022801"/>
    </source>
</evidence>
<keyword evidence="4" id="KW-0347">Helicase</keyword>
<keyword evidence="5" id="KW-0067">ATP-binding</keyword>
<feature type="compositionally biased region" description="Acidic residues" evidence="7">
    <location>
        <begin position="226"/>
        <end position="237"/>
    </location>
</feature>
<dbReference type="Pfam" id="PF00176">
    <property type="entry name" value="SNF2-rel_dom"/>
    <property type="match status" value="3"/>
</dbReference>
<dbReference type="SMART" id="SM00487">
    <property type="entry name" value="DEXDc"/>
    <property type="match status" value="2"/>
</dbReference>
<feature type="region of interest" description="Disordered" evidence="7">
    <location>
        <begin position="1"/>
        <end position="172"/>
    </location>
</feature>
<feature type="domain" description="Helicase C-terminal" evidence="9">
    <location>
        <begin position="1304"/>
        <end position="1462"/>
    </location>
</feature>
<feature type="region of interest" description="Disordered" evidence="7">
    <location>
        <begin position="224"/>
        <end position="245"/>
    </location>
</feature>
<feature type="compositionally biased region" description="Polar residues" evidence="7">
    <location>
        <begin position="141"/>
        <end position="156"/>
    </location>
</feature>
<dbReference type="HOGENOM" id="CLU_1047290_0_0_1"/>
<dbReference type="Pfam" id="PF00271">
    <property type="entry name" value="Helicase_C"/>
    <property type="match status" value="2"/>
</dbReference>
<dbReference type="CDD" id="cd18793">
    <property type="entry name" value="SF2_C_SNF"/>
    <property type="match status" value="2"/>
</dbReference>
<organism evidence="10">
    <name type="scientific">Oryza sativa subsp. japonica</name>
    <name type="common">Rice</name>
    <dbReference type="NCBI Taxonomy" id="39947"/>
    <lineage>
        <taxon>Eukaryota</taxon>
        <taxon>Viridiplantae</taxon>
        <taxon>Streptophyta</taxon>
        <taxon>Embryophyta</taxon>
        <taxon>Tracheophyta</taxon>
        <taxon>Spermatophyta</taxon>
        <taxon>Magnoliopsida</taxon>
        <taxon>Liliopsida</taxon>
        <taxon>Poales</taxon>
        <taxon>Poaceae</taxon>
        <taxon>BOP clade</taxon>
        <taxon>Oryzoideae</taxon>
        <taxon>Oryzeae</taxon>
        <taxon>Oryzinae</taxon>
        <taxon>Oryza</taxon>
        <taxon>Oryza sativa</taxon>
    </lineage>
</organism>
<dbReference type="InterPro" id="IPR014001">
    <property type="entry name" value="Helicase_ATP-bd"/>
</dbReference>
<feature type="compositionally biased region" description="Basic and acidic residues" evidence="7">
    <location>
        <begin position="987"/>
        <end position="1007"/>
    </location>
</feature>
<dbReference type="InterPro" id="IPR050496">
    <property type="entry name" value="SNF2_RAD54_helicase_repair"/>
</dbReference>
<dbReference type="EMBL" id="CM000141">
    <property type="protein sequence ID" value="EEE61977.1"/>
    <property type="molecule type" value="Genomic_DNA"/>
</dbReference>
<dbReference type="GO" id="GO:0004386">
    <property type="term" value="F:helicase activity"/>
    <property type="evidence" value="ECO:0007669"/>
    <property type="project" value="UniProtKB-KW"/>
</dbReference>
<keyword evidence="2" id="KW-0547">Nucleotide-binding</keyword>
<dbReference type="InterPro" id="IPR001650">
    <property type="entry name" value="Helicase_C-like"/>
</dbReference>
<dbReference type="GO" id="GO:0016787">
    <property type="term" value="F:hydrolase activity"/>
    <property type="evidence" value="ECO:0007669"/>
    <property type="project" value="UniProtKB-KW"/>
</dbReference>
<evidence type="ECO:0000256" key="4">
    <source>
        <dbReference type="ARBA" id="ARBA00022806"/>
    </source>
</evidence>
<reference evidence="10" key="1">
    <citation type="journal article" date="2005" name="PLoS Biol.">
        <title>The genomes of Oryza sativa: a history of duplications.</title>
        <authorList>
            <person name="Yu J."/>
            <person name="Wang J."/>
            <person name="Lin W."/>
            <person name="Li S."/>
            <person name="Li H."/>
            <person name="Zhou J."/>
            <person name="Ni P."/>
            <person name="Dong W."/>
            <person name="Hu S."/>
            <person name="Zeng C."/>
            <person name="Zhang J."/>
            <person name="Zhang Y."/>
            <person name="Li R."/>
            <person name="Xu Z."/>
            <person name="Li S."/>
            <person name="Li X."/>
            <person name="Zheng H."/>
            <person name="Cong L."/>
            <person name="Lin L."/>
            <person name="Yin J."/>
            <person name="Geng J."/>
            <person name="Li G."/>
            <person name="Shi J."/>
            <person name="Liu J."/>
            <person name="Lv H."/>
            <person name="Li J."/>
            <person name="Wang J."/>
            <person name="Deng Y."/>
            <person name="Ran L."/>
            <person name="Shi X."/>
            <person name="Wang X."/>
            <person name="Wu Q."/>
            <person name="Li C."/>
            <person name="Ren X."/>
            <person name="Wang J."/>
            <person name="Wang X."/>
            <person name="Li D."/>
            <person name="Liu D."/>
            <person name="Zhang X."/>
            <person name="Ji Z."/>
            <person name="Zhao W."/>
            <person name="Sun Y."/>
            <person name="Zhang Z."/>
            <person name="Bao J."/>
            <person name="Han Y."/>
            <person name="Dong L."/>
            <person name="Ji J."/>
            <person name="Chen P."/>
            <person name="Wu S."/>
            <person name="Liu J."/>
            <person name="Xiao Y."/>
            <person name="Bu D."/>
            <person name="Tan J."/>
            <person name="Yang L."/>
            <person name="Ye C."/>
            <person name="Zhang J."/>
            <person name="Xu J."/>
            <person name="Zhou Y."/>
            <person name="Yu Y."/>
            <person name="Zhang B."/>
            <person name="Zhuang S."/>
            <person name="Wei H."/>
            <person name="Liu B."/>
            <person name="Lei M."/>
            <person name="Yu H."/>
            <person name="Li Y."/>
            <person name="Xu H."/>
            <person name="Wei S."/>
            <person name="He X."/>
            <person name="Fang L."/>
            <person name="Zhang Z."/>
            <person name="Zhang Y."/>
            <person name="Huang X."/>
            <person name="Su Z."/>
            <person name="Tong W."/>
            <person name="Li J."/>
            <person name="Tong Z."/>
            <person name="Li S."/>
            <person name="Ye J."/>
            <person name="Wang L."/>
            <person name="Fang L."/>
            <person name="Lei T."/>
            <person name="Chen C."/>
            <person name="Chen H."/>
            <person name="Xu Z."/>
            <person name="Li H."/>
            <person name="Huang H."/>
            <person name="Zhang F."/>
            <person name="Xu H."/>
            <person name="Li N."/>
            <person name="Zhao C."/>
            <person name="Li S."/>
            <person name="Dong L."/>
            <person name="Huang Y."/>
            <person name="Li L."/>
            <person name="Xi Y."/>
            <person name="Qi Q."/>
            <person name="Li W."/>
            <person name="Zhang B."/>
            <person name="Hu W."/>
            <person name="Zhang Y."/>
            <person name="Tian X."/>
            <person name="Jiao Y."/>
            <person name="Liang X."/>
            <person name="Jin J."/>
            <person name="Gao L."/>
            <person name="Zheng W."/>
            <person name="Hao B."/>
            <person name="Liu S."/>
            <person name="Wang W."/>
            <person name="Yuan L."/>
            <person name="Cao M."/>
            <person name="McDermott J."/>
            <person name="Samudrala R."/>
            <person name="Wang J."/>
            <person name="Wong G.K."/>
            <person name="Yang H."/>
        </authorList>
    </citation>
    <scope>NUCLEOTIDE SEQUENCE [LARGE SCALE GENOMIC DNA]</scope>
</reference>
<accession>B9FDS6</accession>
<proteinExistence type="inferred from homology"/>
<dbReference type="Proteomes" id="UP000007752">
    <property type="component" value="Chromosome 4"/>
</dbReference>
<dbReference type="SMART" id="SM00490">
    <property type="entry name" value="HELICc"/>
    <property type="match status" value="2"/>
</dbReference>
<evidence type="ECO:0000256" key="1">
    <source>
        <dbReference type="ARBA" id="ARBA00007025"/>
    </source>
</evidence>
<feature type="compositionally biased region" description="Basic and acidic residues" evidence="7">
    <location>
        <begin position="99"/>
        <end position="110"/>
    </location>
</feature>
<feature type="compositionally biased region" description="Pro residues" evidence="7">
    <location>
        <begin position="51"/>
        <end position="71"/>
    </location>
</feature>
<dbReference type="GO" id="GO:0005524">
    <property type="term" value="F:ATP binding"/>
    <property type="evidence" value="ECO:0007669"/>
    <property type="project" value="UniProtKB-KW"/>
</dbReference>
<gene>
    <name evidence="10" type="ORF">OsJ_16754</name>
</gene>
<keyword evidence="3" id="KW-0378">Hydrolase</keyword>
<dbReference type="PANTHER" id="PTHR45629:SF7">
    <property type="entry name" value="DNA EXCISION REPAIR PROTEIN ERCC-6-RELATED"/>
    <property type="match status" value="1"/>
</dbReference>
<evidence type="ECO:0000256" key="5">
    <source>
        <dbReference type="ARBA" id="ARBA00022840"/>
    </source>
</evidence>
<dbReference type="Gene3D" id="3.40.50.10810">
    <property type="entry name" value="Tandem AAA-ATPase domain"/>
    <property type="match status" value="3"/>
</dbReference>
<feature type="domain" description="Helicase ATP-binding" evidence="8">
    <location>
        <begin position="292"/>
        <end position="466"/>
    </location>
</feature>
<feature type="region of interest" description="Disordered" evidence="7">
    <location>
        <begin position="987"/>
        <end position="1014"/>
    </location>
</feature>
<evidence type="ECO:0000256" key="7">
    <source>
        <dbReference type="SAM" id="MobiDB-lite"/>
    </source>
</evidence>
<reference evidence="10" key="2">
    <citation type="submission" date="2008-12" db="EMBL/GenBank/DDBJ databases">
        <title>Improved gene annotation of the rice (Oryza sativa) genomes.</title>
        <authorList>
            <person name="Wang J."/>
            <person name="Li R."/>
            <person name="Fan W."/>
            <person name="Huang Q."/>
            <person name="Zhang J."/>
            <person name="Zhou Y."/>
            <person name="Hu Y."/>
            <person name="Zi S."/>
            <person name="Li J."/>
            <person name="Ni P."/>
            <person name="Zheng H."/>
            <person name="Zhang Y."/>
            <person name="Zhao M."/>
            <person name="Hao Q."/>
            <person name="McDermott J."/>
            <person name="Samudrala R."/>
            <person name="Kristiansen K."/>
            <person name="Wong G.K.-S."/>
        </authorList>
    </citation>
    <scope>NUCLEOTIDE SEQUENCE</scope>
</reference>
<dbReference type="PROSITE" id="PS51194">
    <property type="entry name" value="HELICASE_CTER"/>
    <property type="match status" value="2"/>
</dbReference>
<protein>
    <recommendedName>
        <fullName evidence="11">Protein CHROMATIN REMODELING 24</fullName>
    </recommendedName>
</protein>
<dbReference type="GO" id="GO:0006310">
    <property type="term" value="P:DNA recombination"/>
    <property type="evidence" value="ECO:0007669"/>
    <property type="project" value="UniProtKB-KW"/>
</dbReference>
<feature type="domain" description="Helicase ATP-binding" evidence="8">
    <location>
        <begin position="1013"/>
        <end position="1225"/>
    </location>
</feature>
<comment type="similarity">
    <text evidence="1">Belongs to the SNF2/RAD54 helicase family.</text>
</comment>
<dbReference type="PANTHER" id="PTHR45629">
    <property type="entry name" value="SNF2/RAD54 FAMILY MEMBER"/>
    <property type="match status" value="1"/>
</dbReference>
<evidence type="ECO:0000259" key="9">
    <source>
        <dbReference type="PROSITE" id="PS51194"/>
    </source>
</evidence>
<sequence length="1678" mass="188711">MASPPPFDICGDLDDDPTPPAPTPLAAPTPNGLNDRLLRLTRTHQRGPSQNPNPNPNPNPKPPPPPPPQEPEPAKVKLAGRRRLCKLSTAGDESAGDDDSIRDILDDLTTRLDSLSVDRPTARPRPHVSPLPCALHADPDPSQSQLNDGTKPSSSFVDCDDDDDDAGGAYGGFGVKEEVTRKVFKASSSFGGRGNDDKMKAKGAYAFDTVSRKTTTESKASKFFGDYDDEDDIDQDAENGKENHADDVGWEKTEDFKMEPTGTGVTRKPYNLPGRIFNMLYPHQREGLRWLWVLHCRGTGGILGDDMGLGKTMQVSAFLAGLFHSRLIKRVLVVAPKTLLTHWTKELSVVSLKDKIRDYSGPNANARNYELKYAFKEGGILLTTYDIVRNNFKMIKGNFTNDFDDEEETLWNYVILDEGHIIKNPKTQRAQSLFEIPCAHRIVISGTPIQNNLKEMWALFYFCCPEVLGDKEQFKARYEHAIIQGNDKNATNRQKHIGSNVAKELRERIKPYFLRRMKNEVFLDSGTGEDKKLAKKNELIIWLKLTSCQRQLYEAFLNSELVHSSMQGSPLAAITILKKICDHPLLLTKKAAEGVLEGMDAMLNNQEMGMVEKMAMNLADMAHDDDDVELQVGQDVSCKLSFMMSLLQNLVSEGHNVLIFSQTRKMLNIIQEAIILEGYKFLRIDGTTKISERERIVKDFQEGPGAPIFLLTTQVGGLGLTLTKAARVIVVDPAWNPSTDNQSVDRAYRIGQMKDVIVYRLMTSGTIEEKIYKLQVFKGALFRTATEHKEQTRYFSKRDIQELFSLPEQGFDVSLTQKQLQEEHGQQLVMDDSLRKHIQFLEQQGIAGVSHHSLLFSKTAILPTLNDNDGLDSRRAMPMAKHYYKGASSDYVANGAAYAMKPKEFIARTYSPNSTSTESPEEIKAKINRLSQTLANTVLVAKLPDRGDKIRRQINELDEKLTVIESSPEPLERKGPTEARTLKDWESLKAKEEEAGGRARGEGRKGSELNSTPFRLNSTSSTLVVFKVPSTFTTGRGALAAAAANGRFVPMAPTSQPQPQQEVEVEVDEDEELVNMVVEAGVGAIKMKMKIPRRVLGSLYPHQRDGLAWLWALHCTATGGILADDMGLGKTIQEGGILLTSYHIVRNNYMLLRGNGNGNNVDNNEEEPLWDYVILDEGHIVKNTKTQRAQSLFQIPSAHRIVLTGTPIQNKLKRRLYEAFLNKDPVRSQTGALKGSSLEASTILRKICDHPLLLTKRDTDDFLEEMGAMLNNRDMCMVERILEDNLYADKRLQIVQGASCKIAFILPLLRNLVEEGHYVLIFSQTRVMLNLIQDAVSIEGHKFLRIDGTTKISERKKILKDFQEGLDSPILLLTSHVGGLGNTLTKADRVIVVDPAWNPSIDNQSVDRAYRIGQTKDVIVYRLVTCGTIEEKIYKQQIFKGGLFRTATECKEQPQFYNQDLYLQNEQEYSSLPPHGFDASLTQHKMQVENGQQLVMDESLKKHIQFLEQQGIAGVNRHGVLFCKTETTATLGDDGAINRKVRDIMVRRCYAPWEHICRDVEKKSLIDQVKEMSKKMDGLGDTMGRIVALEEEYAAELIGMLHENRWERSHLEKIRMQIDDLHEEHMAKFDEMLERIKRMELADEGELIAKFGEMVERMRQRCDMDRLSLPLLSSTLVA</sequence>
<dbReference type="PROSITE" id="PS51192">
    <property type="entry name" value="HELICASE_ATP_BIND_1"/>
    <property type="match status" value="2"/>
</dbReference>
<dbReference type="InterPro" id="IPR027417">
    <property type="entry name" value="P-loop_NTPase"/>
</dbReference>
<keyword evidence="6" id="KW-0233">DNA recombination</keyword>
<dbReference type="SUPFAM" id="SSF52540">
    <property type="entry name" value="P-loop containing nucleoside triphosphate hydrolases"/>
    <property type="match status" value="4"/>
</dbReference>